<keyword evidence="3" id="KW-1185">Reference proteome</keyword>
<sequence>MDPQITLLKSRAEVTPPMTEGGRRLKSFKSFNKLFQALKLRSTDHPTNNAPSHDLQVPEAVVGLRRQQTAQSPSLGELSKNAVMTPQSKKETGEILKYRQDTGQDEDPPRLVRYETLDTLVQDSNGDDEQELLDQAASFIPTSQDVPSHLPNLTRPVVIPRVGKGATAPLFRAWPPDLATQAISKQDFITFIDNLNILSQPPAHAVALRIAAIGIAFVPFDGADGLSTATELAADALARHTIRVRCQEFLKRTNDEYFHPRNLHARLVNSKTMRRVVNIPDDDALVAPLAEHTLTMSPRERCLQQLEKYSCELSEDVPDPAPQTKVLQRIAAWNVRKQNRYFDKVAVKARKRAWKKFRKGKKLKREGGLEKKRVERLQWLVIQDLGEFEDQQRKMEGLRRRMSTWETIRSKAGG</sequence>
<accession>A0A179FTT6</accession>
<dbReference type="EMBL" id="LSBJ02000003">
    <property type="protein sequence ID" value="OAQ68429.1"/>
    <property type="molecule type" value="Genomic_DNA"/>
</dbReference>
<dbReference type="STRING" id="1380566.A0A179FTT6"/>
<dbReference type="RefSeq" id="XP_018145279.1">
    <property type="nucleotide sequence ID" value="XM_018283981.1"/>
</dbReference>
<comment type="caution">
    <text evidence="2">The sequence shown here is derived from an EMBL/GenBank/DDBJ whole genome shotgun (WGS) entry which is preliminary data.</text>
</comment>
<evidence type="ECO:0000313" key="3">
    <source>
        <dbReference type="Proteomes" id="UP000078397"/>
    </source>
</evidence>
<dbReference type="GeneID" id="28847975"/>
<evidence type="ECO:0000313" key="2">
    <source>
        <dbReference type="EMBL" id="OAQ68429.1"/>
    </source>
</evidence>
<gene>
    <name evidence="2" type="ORF">VFPPC_04667</name>
</gene>
<name>A0A179FTT6_METCM</name>
<evidence type="ECO:0000256" key="1">
    <source>
        <dbReference type="SAM" id="MobiDB-lite"/>
    </source>
</evidence>
<reference evidence="2 3" key="1">
    <citation type="journal article" date="2016" name="PLoS Pathog.">
        <title>Biosynthesis of antibiotic leucinostatins in bio-control fungus Purpureocillium lilacinum and their inhibition on phytophthora revealed by genome mining.</title>
        <authorList>
            <person name="Wang G."/>
            <person name="Liu Z."/>
            <person name="Lin R."/>
            <person name="Li E."/>
            <person name="Mao Z."/>
            <person name="Ling J."/>
            <person name="Yang Y."/>
            <person name="Yin W.B."/>
            <person name="Xie B."/>
        </authorList>
    </citation>
    <scope>NUCLEOTIDE SEQUENCE [LARGE SCALE GENOMIC DNA]</scope>
    <source>
        <strain evidence="2">170</strain>
    </source>
</reference>
<dbReference type="InterPro" id="IPR053221">
    <property type="entry name" value="Burnettramic_acid_biosynth"/>
</dbReference>
<dbReference type="Proteomes" id="UP000078397">
    <property type="component" value="Unassembled WGS sequence"/>
</dbReference>
<dbReference type="OrthoDB" id="3068835at2759"/>
<feature type="region of interest" description="Disordered" evidence="1">
    <location>
        <begin position="68"/>
        <end position="93"/>
    </location>
</feature>
<dbReference type="PANTHER" id="PTHR38887:SF1">
    <property type="entry name" value="RAS MODIFICATION PROTEIN ERF4"/>
    <property type="match status" value="1"/>
</dbReference>
<proteinExistence type="predicted"/>
<protein>
    <submittedName>
        <fullName evidence="2">Uncharacterized protein</fullName>
    </submittedName>
</protein>
<organism evidence="2 3">
    <name type="scientific">Pochonia chlamydosporia 170</name>
    <dbReference type="NCBI Taxonomy" id="1380566"/>
    <lineage>
        <taxon>Eukaryota</taxon>
        <taxon>Fungi</taxon>
        <taxon>Dikarya</taxon>
        <taxon>Ascomycota</taxon>
        <taxon>Pezizomycotina</taxon>
        <taxon>Sordariomycetes</taxon>
        <taxon>Hypocreomycetidae</taxon>
        <taxon>Hypocreales</taxon>
        <taxon>Clavicipitaceae</taxon>
        <taxon>Pochonia</taxon>
    </lineage>
</organism>
<dbReference type="AlphaFoldDB" id="A0A179FTT6"/>
<dbReference type="KEGG" id="pchm:VFPPC_04667"/>
<dbReference type="PANTHER" id="PTHR38887">
    <property type="entry name" value="CHROMOSOME 21, WHOLE GENOME SHOTGUN SEQUENCE"/>
    <property type="match status" value="1"/>
</dbReference>